<dbReference type="PANTHER" id="PTHR43434">
    <property type="entry name" value="PHOSPHOGLYCOLATE PHOSPHATASE"/>
    <property type="match status" value="1"/>
</dbReference>
<dbReference type="AlphaFoldDB" id="A0A3E1IWP2"/>
<dbReference type="InterPro" id="IPR041492">
    <property type="entry name" value="HAD_2"/>
</dbReference>
<evidence type="ECO:0000313" key="2">
    <source>
        <dbReference type="Proteomes" id="UP000258533"/>
    </source>
</evidence>
<dbReference type="EMBL" id="LRTT01000001">
    <property type="protein sequence ID" value="RFD77263.1"/>
    <property type="molecule type" value="Genomic_DNA"/>
</dbReference>
<dbReference type="InterPro" id="IPR036412">
    <property type="entry name" value="HAD-like_sf"/>
</dbReference>
<dbReference type="InterPro" id="IPR050155">
    <property type="entry name" value="HAD-like_hydrolase_sf"/>
</dbReference>
<dbReference type="SUPFAM" id="SSF56784">
    <property type="entry name" value="HAD-like"/>
    <property type="match status" value="1"/>
</dbReference>
<protein>
    <submittedName>
        <fullName evidence="1">HAD family hydrolase</fullName>
    </submittedName>
</protein>
<evidence type="ECO:0000313" key="1">
    <source>
        <dbReference type="EMBL" id="RFD77263.1"/>
    </source>
</evidence>
<dbReference type="SFLD" id="SFLDG01129">
    <property type="entry name" value="C1.5:_HAD__Beta-PGM__Phosphata"/>
    <property type="match status" value="1"/>
</dbReference>
<dbReference type="Pfam" id="PF13419">
    <property type="entry name" value="HAD_2"/>
    <property type="match status" value="1"/>
</dbReference>
<proteinExistence type="predicted"/>
<keyword evidence="1" id="KW-0378">Hydrolase</keyword>
<dbReference type="Gene3D" id="1.10.150.240">
    <property type="entry name" value="Putative phosphatase, domain 2"/>
    <property type="match status" value="1"/>
</dbReference>
<dbReference type="Proteomes" id="UP000258533">
    <property type="component" value="Unassembled WGS sequence"/>
</dbReference>
<dbReference type="Gene3D" id="3.40.50.1000">
    <property type="entry name" value="HAD superfamily/HAD-like"/>
    <property type="match status" value="1"/>
</dbReference>
<gene>
    <name evidence="1" type="ORF">AXE73_01195</name>
</gene>
<dbReference type="SFLD" id="SFLDS00003">
    <property type="entry name" value="Haloacid_Dehalogenase"/>
    <property type="match status" value="1"/>
</dbReference>
<dbReference type="InterPro" id="IPR023214">
    <property type="entry name" value="HAD_sf"/>
</dbReference>
<dbReference type="RefSeq" id="WP_116689388.1">
    <property type="nucleotide sequence ID" value="NZ_LRTT01000001.1"/>
</dbReference>
<dbReference type="InterPro" id="IPR023198">
    <property type="entry name" value="PGP-like_dom2"/>
</dbReference>
<dbReference type="GO" id="GO:0006281">
    <property type="term" value="P:DNA repair"/>
    <property type="evidence" value="ECO:0007669"/>
    <property type="project" value="TreeGrafter"/>
</dbReference>
<dbReference type="PANTHER" id="PTHR43434:SF1">
    <property type="entry name" value="PHOSPHOGLYCOLATE PHOSPHATASE"/>
    <property type="match status" value="1"/>
</dbReference>
<sequence length="237" mass="26785">MRYKLILWDFDGTIASTSEDVWRSINYAACACGSKLPEGFISNSSNLSKSTLEIFKCLIPYPGFEFYKKFDSDISNHYRNLNNFHSTHMYAGIARLILKLKKCGVINAIVTNKPLDALEKILNIKKWIELFDSWISPDSLYSESKVYMSKKEMISLMISKYNISPFDCVYIGDSYSDVESSRENCVDCIAVSYGDGEISALKLARPKYLANCVNDISSVLFSSDIANEERNSLLGVQ</sequence>
<comment type="caution">
    <text evidence="1">The sequence shown here is derived from an EMBL/GenBank/DDBJ whole genome shotgun (WGS) entry which is preliminary data.</text>
</comment>
<accession>A0A3E1IWP2</accession>
<reference evidence="1 2" key="1">
    <citation type="submission" date="2016-02" db="EMBL/GenBank/DDBJ databases">
        <title>Gardnerella vaginalis Subgroups Defined by cpn60 Sequencing and Sialidase Activity in Isolates from Canada, Belgium and Kenya.</title>
        <authorList>
            <person name="Schellenberg J."/>
            <person name="Paramel Jayaprakash T."/>
            <person name="Withana Gamage N."/>
            <person name="Patterson M.H."/>
            <person name="Vaneechoutte M."/>
            <person name="Hill J.E."/>
        </authorList>
    </citation>
    <scope>NUCLEOTIDE SEQUENCE [LARGE SCALE GENOMIC DNA]</scope>
    <source>
        <strain evidence="1 2">N144</strain>
    </source>
</reference>
<dbReference type="GO" id="GO:0008967">
    <property type="term" value="F:phosphoglycolate phosphatase activity"/>
    <property type="evidence" value="ECO:0007669"/>
    <property type="project" value="TreeGrafter"/>
</dbReference>
<organism evidence="1 2">
    <name type="scientific">Gardnerella vaginalis</name>
    <dbReference type="NCBI Taxonomy" id="2702"/>
    <lineage>
        <taxon>Bacteria</taxon>
        <taxon>Bacillati</taxon>
        <taxon>Actinomycetota</taxon>
        <taxon>Actinomycetes</taxon>
        <taxon>Bifidobacteriales</taxon>
        <taxon>Bifidobacteriaceae</taxon>
        <taxon>Gardnerella</taxon>
    </lineage>
</organism>
<name>A0A3E1IWP2_GARVA</name>